<organism evidence="6 7">
    <name type="scientific">Capsulimonas corticalis</name>
    <dbReference type="NCBI Taxonomy" id="2219043"/>
    <lineage>
        <taxon>Bacteria</taxon>
        <taxon>Bacillati</taxon>
        <taxon>Armatimonadota</taxon>
        <taxon>Armatimonadia</taxon>
        <taxon>Capsulimonadales</taxon>
        <taxon>Capsulimonadaceae</taxon>
        <taxon>Capsulimonas</taxon>
    </lineage>
</organism>
<dbReference type="NCBIfam" id="TIGR00020">
    <property type="entry name" value="prfB"/>
    <property type="match status" value="1"/>
</dbReference>
<dbReference type="PROSITE" id="PS00745">
    <property type="entry name" value="RF_PROK_I"/>
    <property type="match status" value="1"/>
</dbReference>
<evidence type="ECO:0000256" key="2">
    <source>
        <dbReference type="ARBA" id="ARBA00010835"/>
    </source>
</evidence>
<dbReference type="OrthoDB" id="9806673at2"/>
<dbReference type="InterPro" id="IPR004374">
    <property type="entry name" value="PrfB"/>
</dbReference>
<dbReference type="Proteomes" id="UP000287394">
    <property type="component" value="Chromosome"/>
</dbReference>
<dbReference type="EMBL" id="AP025739">
    <property type="protein sequence ID" value="BDI30234.1"/>
    <property type="molecule type" value="Genomic_DNA"/>
</dbReference>
<evidence type="ECO:0000313" key="7">
    <source>
        <dbReference type="Proteomes" id="UP000287394"/>
    </source>
</evidence>
<dbReference type="Pfam" id="PF00472">
    <property type="entry name" value="RF-1"/>
    <property type="match status" value="1"/>
</dbReference>
<dbReference type="KEGG" id="ccot:CCAX7_22850"/>
<accession>A0A402CV08</accession>
<dbReference type="GO" id="GO:0016149">
    <property type="term" value="F:translation release factor activity, codon specific"/>
    <property type="evidence" value="ECO:0007669"/>
    <property type="project" value="UniProtKB-UniRule"/>
</dbReference>
<dbReference type="Pfam" id="PF03462">
    <property type="entry name" value="PCRF"/>
    <property type="match status" value="1"/>
</dbReference>
<dbReference type="HAMAP" id="MF_00094">
    <property type="entry name" value="Rel_fac_2"/>
    <property type="match status" value="1"/>
</dbReference>
<name>A0A402CV08_9BACT</name>
<dbReference type="InterPro" id="IPR005139">
    <property type="entry name" value="PCRF"/>
</dbReference>
<dbReference type="InterPro" id="IPR000352">
    <property type="entry name" value="Pep_chain_release_fac_I"/>
</dbReference>
<dbReference type="Gene3D" id="1.20.58.410">
    <property type="entry name" value="Release factor"/>
    <property type="match status" value="1"/>
</dbReference>
<proteinExistence type="inferred from homology"/>
<comment type="similarity">
    <text evidence="2 5">Belongs to the prokaryotic/mitochondrial release factor family.</text>
</comment>
<dbReference type="PANTHER" id="PTHR43116:SF3">
    <property type="entry name" value="CLASS I PEPTIDE CHAIN RELEASE FACTOR"/>
    <property type="match status" value="1"/>
</dbReference>
<dbReference type="GO" id="GO:0005737">
    <property type="term" value="C:cytoplasm"/>
    <property type="evidence" value="ECO:0007669"/>
    <property type="project" value="UniProtKB-SubCell"/>
</dbReference>
<dbReference type="FunFam" id="3.30.160.20:FF:000004">
    <property type="entry name" value="Peptide chain release factor 1"/>
    <property type="match status" value="1"/>
</dbReference>
<dbReference type="PANTHER" id="PTHR43116">
    <property type="entry name" value="PEPTIDE CHAIN RELEASE FACTOR 2"/>
    <property type="match status" value="1"/>
</dbReference>
<comment type="subcellular location">
    <subcellularLocation>
        <location evidence="5">Cytoplasm</location>
    </subcellularLocation>
</comment>
<dbReference type="RefSeq" id="WP_119321205.1">
    <property type="nucleotide sequence ID" value="NZ_AP025739.1"/>
</dbReference>
<dbReference type="Gene3D" id="3.30.160.20">
    <property type="match status" value="1"/>
</dbReference>
<protein>
    <recommendedName>
        <fullName evidence="5">Peptide chain release factor 2</fullName>
        <shortName evidence="5">RF-2</shortName>
    </recommendedName>
</protein>
<dbReference type="Gene3D" id="3.30.70.1660">
    <property type="match status" value="1"/>
</dbReference>
<comment type="PTM">
    <text evidence="5">Methylated by PrmC. Methylation increases the termination efficiency of RF2.</text>
</comment>
<evidence type="ECO:0000313" key="6">
    <source>
        <dbReference type="EMBL" id="BDI30234.1"/>
    </source>
</evidence>
<dbReference type="AlphaFoldDB" id="A0A402CV08"/>
<evidence type="ECO:0000256" key="5">
    <source>
        <dbReference type="HAMAP-Rule" id="MF_00094"/>
    </source>
</evidence>
<keyword evidence="7" id="KW-1185">Reference proteome</keyword>
<sequence length="373" mass="41432">MIDDVVKISEQIGARLDQLSGPLDLEGKRAQAAELEAMTAEEGFWDDPASAQEKMQRLNAIKESIAPWQAVRKRLEDVGTLLELAQLEDDPETYEAEATSELAAVTQTLDKLEIDTLLSGPHDGAPALLEINAGAGGDEANDWASMLLRMYLRWAESNGYKVEIVDEVEGDVAGIKSSTLRIEGKSAYGLLQGERGVHRLVRLSPFNANNKRQTSFASVDVVPEVEEVGEVDIPDKDIRRDVYRASGAGGQHVNKTSSAVRLTHLPTGIVVSCQNERSQTQNEAFATKVLKAKLLELARQENKASIDELRGERRGIEFGSQIRNYVFQPYTLVKDVRTGHETGDILRVMNGEFDDFIDAYLRWQHAQRNQKED</sequence>
<dbReference type="SMART" id="SM00937">
    <property type="entry name" value="PCRF"/>
    <property type="match status" value="1"/>
</dbReference>
<keyword evidence="4 5" id="KW-0648">Protein biosynthesis</keyword>
<keyword evidence="5" id="KW-0963">Cytoplasm</keyword>
<dbReference type="InterPro" id="IPR045853">
    <property type="entry name" value="Pep_chain_release_fac_I_sf"/>
</dbReference>
<keyword evidence="3 5" id="KW-0488">Methylation</keyword>
<dbReference type="FunCoup" id="A0A402CV08">
    <property type="interactions" value="415"/>
</dbReference>
<feature type="modified residue" description="N5-methylglutamine" evidence="5">
    <location>
        <position position="251"/>
    </location>
</feature>
<reference evidence="6 7" key="1">
    <citation type="journal article" date="2019" name="Int. J. Syst. Evol. Microbiol.">
        <title>Capsulimonas corticalis gen. nov., sp. nov., an aerobic capsulated bacterium, of a novel bacterial order, Capsulimonadales ord. nov., of the class Armatimonadia of the phylum Armatimonadetes.</title>
        <authorList>
            <person name="Li J."/>
            <person name="Kudo C."/>
            <person name="Tonouchi A."/>
        </authorList>
    </citation>
    <scope>NUCLEOTIDE SEQUENCE [LARGE SCALE GENOMIC DNA]</scope>
    <source>
        <strain evidence="6 7">AX-7</strain>
    </source>
</reference>
<dbReference type="SUPFAM" id="SSF75620">
    <property type="entry name" value="Release factor"/>
    <property type="match status" value="1"/>
</dbReference>
<gene>
    <name evidence="5 6" type="primary">prfB</name>
    <name evidence="6" type="ORF">CCAX7_22850</name>
</gene>
<evidence type="ECO:0000256" key="4">
    <source>
        <dbReference type="ARBA" id="ARBA00022917"/>
    </source>
</evidence>
<evidence type="ECO:0000256" key="1">
    <source>
        <dbReference type="ARBA" id="ARBA00002613"/>
    </source>
</evidence>
<evidence type="ECO:0000256" key="3">
    <source>
        <dbReference type="ARBA" id="ARBA00022481"/>
    </source>
</evidence>
<comment type="function">
    <text evidence="1 5">Peptide chain release factor 2 directs the termination of translation in response to the peptide chain termination codons UGA and UAA.</text>
</comment>